<name>A0A9P7J355_9AGAM</name>
<evidence type="ECO:0008006" key="4">
    <source>
        <dbReference type="Google" id="ProtNLM"/>
    </source>
</evidence>
<accession>A0A9P7J355</accession>
<dbReference type="GeneID" id="64589703"/>
<gene>
    <name evidence="2" type="ORF">HD556DRAFT_1031776</name>
</gene>
<protein>
    <recommendedName>
        <fullName evidence="4">Secreted protein</fullName>
    </recommendedName>
</protein>
<keyword evidence="3" id="KW-1185">Reference proteome</keyword>
<feature type="signal peptide" evidence="1">
    <location>
        <begin position="1"/>
        <end position="21"/>
    </location>
</feature>
<comment type="caution">
    <text evidence="2">The sequence shown here is derived from an EMBL/GenBank/DDBJ whole genome shotgun (WGS) entry which is preliminary data.</text>
</comment>
<evidence type="ECO:0000256" key="1">
    <source>
        <dbReference type="SAM" id="SignalP"/>
    </source>
</evidence>
<dbReference type="EMBL" id="JABBWE010000009">
    <property type="protein sequence ID" value="KAG1800377.1"/>
    <property type="molecule type" value="Genomic_DNA"/>
</dbReference>
<evidence type="ECO:0000313" key="3">
    <source>
        <dbReference type="Proteomes" id="UP000719766"/>
    </source>
</evidence>
<dbReference type="AlphaFoldDB" id="A0A9P7J355"/>
<proteinExistence type="predicted"/>
<keyword evidence="1" id="KW-0732">Signal</keyword>
<evidence type="ECO:0000313" key="2">
    <source>
        <dbReference type="EMBL" id="KAG1800377.1"/>
    </source>
</evidence>
<sequence length="102" mass="11367">MKASLGIRLALACFSFERAVSLAVIRWIYAPRCADPIIISIHGPRPFSYVHCSTRLSSCYRPSSRSVCLTGLNNICEHIVIRFPGSPRLLGDFSCCYKLVLC</sequence>
<reference evidence="2" key="1">
    <citation type="journal article" date="2020" name="New Phytol.">
        <title>Comparative genomics reveals dynamic genome evolution in host specialist ectomycorrhizal fungi.</title>
        <authorList>
            <person name="Lofgren L.A."/>
            <person name="Nguyen N.H."/>
            <person name="Vilgalys R."/>
            <person name="Ruytinx J."/>
            <person name="Liao H.L."/>
            <person name="Branco S."/>
            <person name="Kuo A."/>
            <person name="LaButti K."/>
            <person name="Lipzen A."/>
            <person name="Andreopoulos W."/>
            <person name="Pangilinan J."/>
            <person name="Riley R."/>
            <person name="Hundley H."/>
            <person name="Na H."/>
            <person name="Barry K."/>
            <person name="Grigoriev I.V."/>
            <person name="Stajich J.E."/>
            <person name="Kennedy P.G."/>
        </authorList>
    </citation>
    <scope>NUCLEOTIDE SEQUENCE</scope>
    <source>
        <strain evidence="2">S12</strain>
    </source>
</reference>
<dbReference type="Proteomes" id="UP000719766">
    <property type="component" value="Unassembled WGS sequence"/>
</dbReference>
<dbReference type="RefSeq" id="XP_041164363.1">
    <property type="nucleotide sequence ID" value="XM_041295939.1"/>
</dbReference>
<dbReference type="OrthoDB" id="10299153at2759"/>
<feature type="chain" id="PRO_5040380618" description="Secreted protein" evidence="1">
    <location>
        <begin position="22"/>
        <end position="102"/>
    </location>
</feature>
<organism evidence="2 3">
    <name type="scientific">Suillus plorans</name>
    <dbReference type="NCBI Taxonomy" id="116603"/>
    <lineage>
        <taxon>Eukaryota</taxon>
        <taxon>Fungi</taxon>
        <taxon>Dikarya</taxon>
        <taxon>Basidiomycota</taxon>
        <taxon>Agaricomycotina</taxon>
        <taxon>Agaricomycetes</taxon>
        <taxon>Agaricomycetidae</taxon>
        <taxon>Boletales</taxon>
        <taxon>Suillineae</taxon>
        <taxon>Suillaceae</taxon>
        <taxon>Suillus</taxon>
    </lineage>
</organism>